<dbReference type="InterPro" id="IPR005670">
    <property type="entry name" value="PstB-like"/>
</dbReference>
<dbReference type="PROSITE" id="PS00211">
    <property type="entry name" value="ABC_TRANSPORTER_1"/>
    <property type="match status" value="1"/>
</dbReference>
<evidence type="ECO:0000259" key="2">
    <source>
        <dbReference type="PROSITE" id="PS50893"/>
    </source>
</evidence>
<dbReference type="PANTHER" id="PTHR43423:SF1">
    <property type="entry name" value="ABC TRANSPORTER I FAMILY MEMBER 17"/>
    <property type="match status" value="1"/>
</dbReference>
<proteinExistence type="predicted"/>
<accession>A0A1H8KV70</accession>
<dbReference type="OrthoDB" id="9804199at2"/>
<sequence length="197" mass="22783">INRIIEEENGYYKGSIKYKGEEIKSINKEELRRRIGMVFQNPIAFPISIYKNLSYVLNYHGIEDKKNMDNAVKELLEKVRLYDEVKDKLNKKAERLSGGQKQRLAIARCLCVNPDIILLDEPCSALDLKNTISIEEMLLDLKSKYSLLVVTHNLAQARRIADKVVFMDNGEIIEQSDKDKFFTKPDSVLAQELIKYL</sequence>
<protein>
    <submittedName>
        <fullName evidence="3">Phosphate ABC transporter ATP-binding protein, PhoT family</fullName>
    </submittedName>
</protein>
<name>A0A1H8KV70_9FIRM</name>
<dbReference type="GO" id="GO:0016887">
    <property type="term" value="F:ATP hydrolysis activity"/>
    <property type="evidence" value="ECO:0007669"/>
    <property type="project" value="InterPro"/>
</dbReference>
<dbReference type="PANTHER" id="PTHR43423">
    <property type="entry name" value="ABC TRANSPORTER I FAMILY MEMBER 17"/>
    <property type="match status" value="1"/>
</dbReference>
<dbReference type="Gene3D" id="3.40.50.300">
    <property type="entry name" value="P-loop containing nucleotide triphosphate hydrolases"/>
    <property type="match status" value="1"/>
</dbReference>
<dbReference type="STRING" id="215200.SAMN05216454_1475"/>
<dbReference type="Proteomes" id="UP000199512">
    <property type="component" value="Unassembled WGS sequence"/>
</dbReference>
<dbReference type="PROSITE" id="PS50893">
    <property type="entry name" value="ABC_TRANSPORTER_2"/>
    <property type="match status" value="1"/>
</dbReference>
<evidence type="ECO:0000256" key="1">
    <source>
        <dbReference type="ARBA" id="ARBA00022448"/>
    </source>
</evidence>
<dbReference type="InterPro" id="IPR003439">
    <property type="entry name" value="ABC_transporter-like_ATP-bd"/>
</dbReference>
<keyword evidence="3" id="KW-0547">Nucleotide-binding</keyword>
<dbReference type="InterPro" id="IPR017871">
    <property type="entry name" value="ABC_transporter-like_CS"/>
</dbReference>
<reference evidence="3 4" key="1">
    <citation type="submission" date="2016-10" db="EMBL/GenBank/DDBJ databases">
        <authorList>
            <person name="de Groot N.N."/>
        </authorList>
    </citation>
    <scope>NUCLEOTIDE SEQUENCE [LARGE SCALE GENOMIC DNA]</scope>
    <source>
        <strain evidence="3 4">Calf135</strain>
    </source>
</reference>
<keyword evidence="4" id="KW-1185">Reference proteome</keyword>
<dbReference type="SUPFAM" id="SSF52540">
    <property type="entry name" value="P-loop containing nucleoside triphosphate hydrolases"/>
    <property type="match status" value="1"/>
</dbReference>
<gene>
    <name evidence="3" type="ORF">SAMN05216454_1475</name>
</gene>
<dbReference type="AlphaFoldDB" id="A0A1H8KV70"/>
<evidence type="ECO:0000313" key="4">
    <source>
        <dbReference type="Proteomes" id="UP000199512"/>
    </source>
</evidence>
<evidence type="ECO:0000313" key="3">
    <source>
        <dbReference type="EMBL" id="SEN96783.1"/>
    </source>
</evidence>
<dbReference type="GO" id="GO:0016020">
    <property type="term" value="C:membrane"/>
    <property type="evidence" value="ECO:0007669"/>
    <property type="project" value="InterPro"/>
</dbReference>
<dbReference type="EMBL" id="FODF01000047">
    <property type="protein sequence ID" value="SEN96783.1"/>
    <property type="molecule type" value="Genomic_DNA"/>
</dbReference>
<dbReference type="Pfam" id="PF00005">
    <property type="entry name" value="ABC_tran"/>
    <property type="match status" value="1"/>
</dbReference>
<dbReference type="GO" id="GO:0005524">
    <property type="term" value="F:ATP binding"/>
    <property type="evidence" value="ECO:0007669"/>
    <property type="project" value="UniProtKB-KW"/>
</dbReference>
<dbReference type="GO" id="GO:0005315">
    <property type="term" value="F:phosphate transmembrane transporter activity"/>
    <property type="evidence" value="ECO:0007669"/>
    <property type="project" value="InterPro"/>
</dbReference>
<dbReference type="GO" id="GO:0035435">
    <property type="term" value="P:phosphate ion transmembrane transport"/>
    <property type="evidence" value="ECO:0007669"/>
    <property type="project" value="InterPro"/>
</dbReference>
<organism evidence="3 4">
    <name type="scientific">Peptostreptococcus russellii</name>
    <dbReference type="NCBI Taxonomy" id="215200"/>
    <lineage>
        <taxon>Bacteria</taxon>
        <taxon>Bacillati</taxon>
        <taxon>Bacillota</taxon>
        <taxon>Clostridia</taxon>
        <taxon>Peptostreptococcales</taxon>
        <taxon>Peptostreptococcaceae</taxon>
        <taxon>Peptostreptococcus</taxon>
    </lineage>
</organism>
<keyword evidence="1" id="KW-0813">Transport</keyword>
<keyword evidence="3" id="KW-0067">ATP-binding</keyword>
<dbReference type="RefSeq" id="WP_091976256.1">
    <property type="nucleotide sequence ID" value="NZ_FODF01000047.1"/>
</dbReference>
<feature type="domain" description="ABC transporter" evidence="2">
    <location>
        <begin position="2"/>
        <end position="194"/>
    </location>
</feature>
<feature type="non-terminal residue" evidence="3">
    <location>
        <position position="1"/>
    </location>
</feature>
<dbReference type="CDD" id="cd03260">
    <property type="entry name" value="ABC_PstB_phosphate_transporter"/>
    <property type="match status" value="1"/>
</dbReference>
<dbReference type="InterPro" id="IPR027417">
    <property type="entry name" value="P-loop_NTPase"/>
</dbReference>